<dbReference type="PANTHER" id="PTHR35008">
    <property type="entry name" value="BLL4482 PROTEIN-RELATED"/>
    <property type="match status" value="1"/>
</dbReference>
<dbReference type="AlphaFoldDB" id="A0A3B1CBA0"/>
<feature type="region of interest" description="Disordered" evidence="4">
    <location>
        <begin position="23"/>
        <end position="51"/>
    </location>
</feature>
<proteinExistence type="predicted"/>
<keyword evidence="3" id="KW-0408">Iron</keyword>
<protein>
    <recommendedName>
        <fullName evidence="5">Cytochrome c domain-containing protein</fullName>
    </recommendedName>
</protein>
<dbReference type="Gene3D" id="1.10.760.10">
    <property type="entry name" value="Cytochrome c-like domain"/>
    <property type="match status" value="1"/>
</dbReference>
<feature type="domain" description="Cytochrome c" evidence="5">
    <location>
        <begin position="60"/>
        <end position="153"/>
    </location>
</feature>
<name>A0A3B1CBA0_9ZZZZ</name>
<organism evidence="6">
    <name type="scientific">hydrothermal vent metagenome</name>
    <dbReference type="NCBI Taxonomy" id="652676"/>
    <lineage>
        <taxon>unclassified sequences</taxon>
        <taxon>metagenomes</taxon>
        <taxon>ecological metagenomes</taxon>
    </lineage>
</organism>
<evidence type="ECO:0000256" key="2">
    <source>
        <dbReference type="ARBA" id="ARBA00022723"/>
    </source>
</evidence>
<evidence type="ECO:0000259" key="5">
    <source>
        <dbReference type="PROSITE" id="PS51007"/>
    </source>
</evidence>
<dbReference type="EMBL" id="UOGE01000070">
    <property type="protein sequence ID" value="VAX21943.1"/>
    <property type="molecule type" value="Genomic_DNA"/>
</dbReference>
<dbReference type="InterPro" id="IPR036909">
    <property type="entry name" value="Cyt_c-like_dom_sf"/>
</dbReference>
<dbReference type="InterPro" id="IPR009056">
    <property type="entry name" value="Cyt_c-like_dom"/>
</dbReference>
<evidence type="ECO:0000256" key="1">
    <source>
        <dbReference type="ARBA" id="ARBA00022617"/>
    </source>
</evidence>
<feature type="region of interest" description="Disordered" evidence="4">
    <location>
        <begin position="78"/>
        <end position="102"/>
    </location>
</feature>
<feature type="compositionally biased region" description="Low complexity" evidence="4">
    <location>
        <begin position="23"/>
        <end position="37"/>
    </location>
</feature>
<dbReference type="InterPro" id="IPR051459">
    <property type="entry name" value="Cytochrome_c-type_DH"/>
</dbReference>
<dbReference type="PROSITE" id="PS51257">
    <property type="entry name" value="PROKAR_LIPOPROTEIN"/>
    <property type="match status" value="1"/>
</dbReference>
<reference evidence="6" key="1">
    <citation type="submission" date="2018-06" db="EMBL/GenBank/DDBJ databases">
        <authorList>
            <person name="Zhirakovskaya E."/>
        </authorList>
    </citation>
    <scope>NUCLEOTIDE SEQUENCE</scope>
</reference>
<dbReference type="Pfam" id="PF13442">
    <property type="entry name" value="Cytochrome_CBB3"/>
    <property type="match status" value="1"/>
</dbReference>
<dbReference type="GO" id="GO:0009055">
    <property type="term" value="F:electron transfer activity"/>
    <property type="evidence" value="ECO:0007669"/>
    <property type="project" value="InterPro"/>
</dbReference>
<keyword evidence="2" id="KW-0479">Metal-binding</keyword>
<dbReference type="GO" id="GO:0046872">
    <property type="term" value="F:metal ion binding"/>
    <property type="evidence" value="ECO:0007669"/>
    <property type="project" value="UniProtKB-KW"/>
</dbReference>
<dbReference type="SUPFAM" id="SSF46626">
    <property type="entry name" value="Cytochrome c"/>
    <property type="match status" value="1"/>
</dbReference>
<dbReference type="PROSITE" id="PS51007">
    <property type="entry name" value="CYTC"/>
    <property type="match status" value="1"/>
</dbReference>
<sequence length="173" mass="18950">MAVRHAVFAFLILFTGAALGSCSGGDNNSQSSQQKSGEAIAKGTSPLSKPPQIKRITDAVKTANGLKLFRENCARCHGDNGEGGPNWKQPDKDGAYPPPPLNGDGHAWHHPMSVLKKYIRDGSKDRGGNMDAFKEKLSDSQIDEIIAWFQSRWSDDKYATWHRNNATAGKKNR</sequence>
<dbReference type="PANTHER" id="PTHR35008:SF4">
    <property type="entry name" value="BLL4482 PROTEIN"/>
    <property type="match status" value="1"/>
</dbReference>
<accession>A0A3B1CBA0</accession>
<gene>
    <name evidence="6" type="ORF">MNBD_NITROSPINAE02-1138</name>
</gene>
<evidence type="ECO:0000313" key="6">
    <source>
        <dbReference type="EMBL" id="VAX21943.1"/>
    </source>
</evidence>
<evidence type="ECO:0000256" key="3">
    <source>
        <dbReference type="ARBA" id="ARBA00023004"/>
    </source>
</evidence>
<evidence type="ECO:0000256" key="4">
    <source>
        <dbReference type="SAM" id="MobiDB-lite"/>
    </source>
</evidence>
<dbReference type="GO" id="GO:0020037">
    <property type="term" value="F:heme binding"/>
    <property type="evidence" value="ECO:0007669"/>
    <property type="project" value="InterPro"/>
</dbReference>
<keyword evidence="1" id="KW-0349">Heme</keyword>